<dbReference type="EMBL" id="REGN01001715">
    <property type="protein sequence ID" value="RNA32987.1"/>
    <property type="molecule type" value="Genomic_DNA"/>
</dbReference>
<evidence type="ECO:0000313" key="2">
    <source>
        <dbReference type="EMBL" id="RNA32987.1"/>
    </source>
</evidence>
<proteinExistence type="predicted"/>
<dbReference type="PANTHER" id="PTHR13384">
    <property type="entry name" value="G PATCH DOMAIN-CONTAINING PROTEIN 1"/>
    <property type="match status" value="1"/>
</dbReference>
<protein>
    <submittedName>
        <fullName evidence="2">G patch domain-containing 1-like</fullName>
    </submittedName>
</protein>
<feature type="region of interest" description="Disordered" evidence="1">
    <location>
        <begin position="1"/>
        <end position="21"/>
    </location>
</feature>
<dbReference type="GO" id="GO:0003723">
    <property type="term" value="F:RNA binding"/>
    <property type="evidence" value="ECO:0007669"/>
    <property type="project" value="TreeGrafter"/>
</dbReference>
<name>A0A3M7SBF6_BRAPC</name>
<keyword evidence="3" id="KW-1185">Reference proteome</keyword>
<dbReference type="STRING" id="10195.A0A3M7SBF6"/>
<organism evidence="2 3">
    <name type="scientific">Brachionus plicatilis</name>
    <name type="common">Marine rotifer</name>
    <name type="synonym">Brachionus muelleri</name>
    <dbReference type="NCBI Taxonomy" id="10195"/>
    <lineage>
        <taxon>Eukaryota</taxon>
        <taxon>Metazoa</taxon>
        <taxon>Spiralia</taxon>
        <taxon>Gnathifera</taxon>
        <taxon>Rotifera</taxon>
        <taxon>Eurotatoria</taxon>
        <taxon>Monogononta</taxon>
        <taxon>Pseudotrocha</taxon>
        <taxon>Ploima</taxon>
        <taxon>Brachionidae</taxon>
        <taxon>Brachionus</taxon>
    </lineage>
</organism>
<dbReference type="OrthoDB" id="20507at2759"/>
<dbReference type="PANTHER" id="PTHR13384:SF19">
    <property type="entry name" value="G PATCH DOMAIN-CONTAINING PROTEIN 1"/>
    <property type="match status" value="1"/>
</dbReference>
<dbReference type="GO" id="GO:0005634">
    <property type="term" value="C:nucleus"/>
    <property type="evidence" value="ECO:0007669"/>
    <property type="project" value="TreeGrafter"/>
</dbReference>
<dbReference type="AlphaFoldDB" id="A0A3M7SBF6"/>
<reference evidence="2 3" key="1">
    <citation type="journal article" date="2018" name="Sci. Rep.">
        <title>Genomic signatures of local adaptation to the degree of environmental predictability in rotifers.</title>
        <authorList>
            <person name="Franch-Gras L."/>
            <person name="Hahn C."/>
            <person name="Garcia-Roger E.M."/>
            <person name="Carmona M.J."/>
            <person name="Serra M."/>
            <person name="Gomez A."/>
        </authorList>
    </citation>
    <scope>NUCLEOTIDE SEQUENCE [LARGE SCALE GENOMIC DNA]</scope>
    <source>
        <strain evidence="2">HYR1</strain>
    </source>
</reference>
<accession>A0A3M7SBF6</accession>
<evidence type="ECO:0000313" key="3">
    <source>
        <dbReference type="Proteomes" id="UP000276133"/>
    </source>
</evidence>
<evidence type="ECO:0000256" key="1">
    <source>
        <dbReference type="SAM" id="MobiDB-lite"/>
    </source>
</evidence>
<gene>
    <name evidence="2" type="ORF">BpHYR1_037718</name>
</gene>
<sequence>MVDSKGMTDLEKENEKNEFESRYRENLKKIELLKQGSRFVSKATLNENNQEVEKPVEPIKEIKESKLGPDFSNFYDKEEQTDMHKEAVQKKYGKLTRTEHEWRPNPILCKRFNIPNPYKDTKEYGTVKDESEKKKSMKFSLFNIMTAESRFDKEKSKSLFDEINAETQLKESTANVKTITLLNDDQVNAPDEHKIEFESKTKEVSEKSSDFFEKIQDMPETKTEKTISNENVYLQERPDFDMFKAIFENEEDNEEIEETMELEESEKDKIVQCEVIEELPKEKITVPSSVSNIDVEKINRYLNDDTDIIEIKDVKPIPEAIKFTKL</sequence>
<feature type="non-terminal residue" evidence="2">
    <location>
        <position position="326"/>
    </location>
</feature>
<dbReference type="Proteomes" id="UP000276133">
    <property type="component" value="Unassembled WGS sequence"/>
</dbReference>
<comment type="caution">
    <text evidence="2">The sequence shown here is derived from an EMBL/GenBank/DDBJ whole genome shotgun (WGS) entry which is preliminary data.</text>
</comment>